<keyword evidence="1 4" id="KW-0808">Transferase</keyword>
<dbReference type="GO" id="GO:0016746">
    <property type="term" value="F:acyltransferase activity"/>
    <property type="evidence" value="ECO:0007669"/>
    <property type="project" value="UniProtKB-KW"/>
</dbReference>
<keyword evidence="5" id="KW-1185">Reference proteome</keyword>
<dbReference type="Pfam" id="PF13673">
    <property type="entry name" value="Acetyltransf_10"/>
    <property type="match status" value="1"/>
</dbReference>
<feature type="domain" description="N-acetyltransferase" evidence="3">
    <location>
        <begin position="45"/>
        <end position="190"/>
    </location>
</feature>
<dbReference type="PANTHER" id="PTHR43877:SF2">
    <property type="entry name" value="AMINOALKYLPHOSPHONATE N-ACETYLTRANSFERASE-RELATED"/>
    <property type="match status" value="1"/>
</dbReference>
<dbReference type="InterPro" id="IPR050832">
    <property type="entry name" value="Bact_Acetyltransf"/>
</dbReference>
<comment type="caution">
    <text evidence="4">The sequence shown here is derived from an EMBL/GenBank/DDBJ whole genome shotgun (WGS) entry which is preliminary data.</text>
</comment>
<dbReference type="InterPro" id="IPR016181">
    <property type="entry name" value="Acyl_CoA_acyltransferase"/>
</dbReference>
<protein>
    <submittedName>
        <fullName evidence="4">GNAT family N-acetyltransferase</fullName>
        <ecNumber evidence="4">2.3.-.-</ecNumber>
    </submittedName>
</protein>
<dbReference type="SUPFAM" id="SSF55729">
    <property type="entry name" value="Acyl-CoA N-acyltransferases (Nat)"/>
    <property type="match status" value="1"/>
</dbReference>
<dbReference type="RefSeq" id="WP_386045182.1">
    <property type="nucleotide sequence ID" value="NZ_JBHUIO010000005.1"/>
</dbReference>
<keyword evidence="2 4" id="KW-0012">Acyltransferase</keyword>
<dbReference type="EMBL" id="JBHUIO010000005">
    <property type="protein sequence ID" value="MFD2169773.1"/>
    <property type="molecule type" value="Genomic_DNA"/>
</dbReference>
<dbReference type="InterPro" id="IPR000182">
    <property type="entry name" value="GNAT_dom"/>
</dbReference>
<organism evidence="4 5">
    <name type="scientific">Tumebacillus lipolyticus</name>
    <dbReference type="NCBI Taxonomy" id="1280370"/>
    <lineage>
        <taxon>Bacteria</taxon>
        <taxon>Bacillati</taxon>
        <taxon>Bacillota</taxon>
        <taxon>Bacilli</taxon>
        <taxon>Bacillales</taxon>
        <taxon>Alicyclobacillaceae</taxon>
        <taxon>Tumebacillus</taxon>
    </lineage>
</organism>
<proteinExistence type="predicted"/>
<evidence type="ECO:0000256" key="1">
    <source>
        <dbReference type="ARBA" id="ARBA00022679"/>
    </source>
</evidence>
<dbReference type="Proteomes" id="UP001597343">
    <property type="component" value="Unassembled WGS sequence"/>
</dbReference>
<dbReference type="PROSITE" id="PS51186">
    <property type="entry name" value="GNAT"/>
    <property type="match status" value="1"/>
</dbReference>
<dbReference type="EC" id="2.3.-.-" evidence="4"/>
<evidence type="ECO:0000313" key="4">
    <source>
        <dbReference type="EMBL" id="MFD2169773.1"/>
    </source>
</evidence>
<reference evidence="5" key="1">
    <citation type="journal article" date="2019" name="Int. J. Syst. Evol. Microbiol.">
        <title>The Global Catalogue of Microorganisms (GCM) 10K type strain sequencing project: providing services to taxonomists for standard genome sequencing and annotation.</title>
        <authorList>
            <consortium name="The Broad Institute Genomics Platform"/>
            <consortium name="The Broad Institute Genome Sequencing Center for Infectious Disease"/>
            <person name="Wu L."/>
            <person name="Ma J."/>
        </authorList>
    </citation>
    <scope>NUCLEOTIDE SEQUENCE [LARGE SCALE GENOMIC DNA]</scope>
    <source>
        <strain evidence="5">CGMCC 1.13574</strain>
    </source>
</reference>
<evidence type="ECO:0000313" key="5">
    <source>
        <dbReference type="Proteomes" id="UP001597343"/>
    </source>
</evidence>
<dbReference type="PANTHER" id="PTHR43877">
    <property type="entry name" value="AMINOALKYLPHOSPHONATE N-ACETYLTRANSFERASE-RELATED-RELATED"/>
    <property type="match status" value="1"/>
</dbReference>
<dbReference type="CDD" id="cd04301">
    <property type="entry name" value="NAT_SF"/>
    <property type="match status" value="1"/>
</dbReference>
<dbReference type="Gene3D" id="3.40.630.30">
    <property type="match status" value="1"/>
</dbReference>
<gene>
    <name evidence="4" type="ORF">ACFSOY_07160</name>
</gene>
<name>A0ABW4ZVK3_9BACL</name>
<sequence length="197" mass="22391">MRGSKGKLLSLLKRRGASGFDFITDLHQSLYASQEFHRKKGELQLNIRKARLEEASQLSDLSFRSKAHWGYSEEFMEACRQDLTITPAYLSEVHVFVAEDEGEIKGFFGLEREEDRCLLNYLFVLPAAIGQGYGRALWCKMMEVAKELGVRTVQIHSDPYAEPFYLSMGAKRIGEIKSTVFAGRMLPLMEAGVDRDL</sequence>
<evidence type="ECO:0000256" key="2">
    <source>
        <dbReference type="ARBA" id="ARBA00023315"/>
    </source>
</evidence>
<accession>A0ABW4ZVK3</accession>
<evidence type="ECO:0000259" key="3">
    <source>
        <dbReference type="PROSITE" id="PS51186"/>
    </source>
</evidence>